<evidence type="ECO:0000313" key="2">
    <source>
        <dbReference type="Proteomes" id="UP000784294"/>
    </source>
</evidence>
<proteinExistence type="predicted"/>
<reference evidence="1" key="1">
    <citation type="submission" date="2018-11" db="EMBL/GenBank/DDBJ databases">
        <authorList>
            <consortium name="Pathogen Informatics"/>
        </authorList>
    </citation>
    <scope>NUCLEOTIDE SEQUENCE</scope>
</reference>
<gene>
    <name evidence="1" type="ORF">PXEA_LOCUS30024</name>
</gene>
<sequence length="80" mass="9168">RFFLVPDPPRVWLRSALLSRSPLDVLRHSDRALLKRETRTSARLAHLGSVIWPDEAAGGEGSRQGLSYERASWHKREFCV</sequence>
<accession>A0A3S5B843</accession>
<dbReference type="Proteomes" id="UP000784294">
    <property type="component" value="Unassembled WGS sequence"/>
</dbReference>
<organism evidence="1 2">
    <name type="scientific">Protopolystoma xenopodis</name>
    <dbReference type="NCBI Taxonomy" id="117903"/>
    <lineage>
        <taxon>Eukaryota</taxon>
        <taxon>Metazoa</taxon>
        <taxon>Spiralia</taxon>
        <taxon>Lophotrochozoa</taxon>
        <taxon>Platyhelminthes</taxon>
        <taxon>Monogenea</taxon>
        <taxon>Polyopisthocotylea</taxon>
        <taxon>Polystomatidea</taxon>
        <taxon>Polystomatidae</taxon>
        <taxon>Protopolystoma</taxon>
    </lineage>
</organism>
<dbReference type="AlphaFoldDB" id="A0A3S5B843"/>
<protein>
    <submittedName>
        <fullName evidence="1">Uncharacterized protein</fullName>
    </submittedName>
</protein>
<comment type="caution">
    <text evidence="1">The sequence shown here is derived from an EMBL/GenBank/DDBJ whole genome shotgun (WGS) entry which is preliminary data.</text>
</comment>
<evidence type="ECO:0000313" key="1">
    <source>
        <dbReference type="EMBL" id="VEL36584.1"/>
    </source>
</evidence>
<dbReference type="EMBL" id="CAAALY010252647">
    <property type="protein sequence ID" value="VEL36584.1"/>
    <property type="molecule type" value="Genomic_DNA"/>
</dbReference>
<name>A0A3S5B843_9PLAT</name>
<keyword evidence="2" id="KW-1185">Reference proteome</keyword>
<feature type="non-terminal residue" evidence="1">
    <location>
        <position position="1"/>
    </location>
</feature>